<dbReference type="RefSeq" id="XP_075095334.1">
    <property type="nucleotide sequence ID" value="XM_075239233.1"/>
</dbReference>
<gene>
    <name evidence="2" type="primary">LOC142173611</name>
</gene>
<proteinExistence type="predicted"/>
<evidence type="ECO:0000313" key="2">
    <source>
        <dbReference type="RefSeq" id="XP_075095334.1"/>
    </source>
</evidence>
<organism evidence="1 2">
    <name type="scientific">Nicotiana tabacum</name>
    <name type="common">Common tobacco</name>
    <dbReference type="NCBI Taxonomy" id="4097"/>
    <lineage>
        <taxon>Eukaryota</taxon>
        <taxon>Viridiplantae</taxon>
        <taxon>Streptophyta</taxon>
        <taxon>Embryophyta</taxon>
        <taxon>Tracheophyta</taxon>
        <taxon>Spermatophyta</taxon>
        <taxon>Magnoliopsida</taxon>
        <taxon>eudicotyledons</taxon>
        <taxon>Gunneridae</taxon>
        <taxon>Pentapetalae</taxon>
        <taxon>asterids</taxon>
        <taxon>lamiids</taxon>
        <taxon>Solanales</taxon>
        <taxon>Solanaceae</taxon>
        <taxon>Nicotianoideae</taxon>
        <taxon>Nicotianeae</taxon>
        <taxon>Nicotiana</taxon>
    </lineage>
</organism>
<protein>
    <submittedName>
        <fullName evidence="2">Uncharacterized protein LOC142173611</fullName>
    </submittedName>
</protein>
<reference evidence="2" key="2">
    <citation type="submission" date="2025-08" db="UniProtKB">
        <authorList>
            <consortium name="RefSeq"/>
        </authorList>
    </citation>
    <scope>IDENTIFICATION</scope>
    <source>
        <tissue evidence="2">Leaf</tissue>
    </source>
</reference>
<reference evidence="1" key="1">
    <citation type="journal article" date="2014" name="Nat. Commun.">
        <title>The tobacco genome sequence and its comparison with those of tomato and potato.</title>
        <authorList>
            <person name="Sierro N."/>
            <person name="Battey J.N."/>
            <person name="Ouadi S."/>
            <person name="Bakaher N."/>
            <person name="Bovet L."/>
            <person name="Willig A."/>
            <person name="Goepfert S."/>
            <person name="Peitsch M.C."/>
            <person name="Ivanov N.V."/>
        </authorList>
    </citation>
    <scope>NUCLEOTIDE SEQUENCE [LARGE SCALE GENOMIC DNA]</scope>
</reference>
<sequence length="798" mass="89181">MRSILNNDDVSSTPDGFIPFSLDPSHPLYIHPSDNPGSQLVSVPFNESGFVLWRSSMVTSLSAKNKLGLVDGRVSRPIQDSPYYAYWERCSDMVKSWITNSVSREIATSMMCFRTAKEVWKDINDRFGQSNGSKYIQLQREIHSATQGSSDIASYFTKMRSLWDELHSSYVGHVCSCGALPKFIEDQQLFQFLNGLNDSYSTVKSAIMMMNPLPPMSKAYSLLQHNESQREAHSSVPSISGDTSSFLVSPGSSNGNRTFSQKVNFESRRSNINASCKYYKKPGHTVDKCYMLHGFPTDFKFTKNKKSASCVQTEPPFTLSTHLHGILTTQLSESSAHGFTKEQYQHLLALFQQAQLSSGSTHDDSSVNNTAFAYFASATNHMTPHKHLLFNVKPLTKPFLVTLPNGYKAKVVSTGYLHLRFDIVLLHVLLGPSLKWPLEIGKAAGRLYYLYPDADHFPVTSTSMSVSHSYVSLPISAHSVNISHVVDHVVDFVSLYLFDHSSSSSSSSSDSSSTPPFISLRKSSRPVQQHVYLKDYVCSSVLAPTFTPHTKKADGSIERYKARLVIRGDSQQEGIDFTETFSPIAKHTTIKCLLTLAAKSKWIVYMKVRPGLDISGSSSSSTLVCKLKKSLYGLRQASRQWFFKLSEALLSKGYISSLNDYSLFTKSTSDSLVVLAVYVDDILLAKNDLSEMQSLKSYLDATFKIKDLGLVHYFLGLEISLHPQGYIMSQQKFTSDLLYEFNCQHFSSVLTPLDPSVKLTMDIGEPISNPSLYRRLVGKLNFLQNTRPDISFSVHHLS</sequence>
<dbReference type="Proteomes" id="UP000790787">
    <property type="component" value="Chromosome 19"/>
</dbReference>
<accession>A0AC58TDQ4</accession>
<evidence type="ECO:0000313" key="1">
    <source>
        <dbReference type="Proteomes" id="UP000790787"/>
    </source>
</evidence>
<keyword evidence="1" id="KW-1185">Reference proteome</keyword>
<name>A0AC58TDQ4_TOBAC</name>